<feature type="repeat" description="WD" evidence="3">
    <location>
        <begin position="270"/>
        <end position="302"/>
    </location>
</feature>
<evidence type="ECO:0000313" key="5">
    <source>
        <dbReference type="EMBL" id="QBD76872.1"/>
    </source>
</evidence>
<dbReference type="PROSITE" id="PS50082">
    <property type="entry name" value="WD_REPEATS_2"/>
    <property type="match status" value="4"/>
</dbReference>
<protein>
    <submittedName>
        <fullName evidence="5">WD40 repeat domain-containing protein</fullName>
    </submittedName>
</protein>
<evidence type="ECO:0000256" key="4">
    <source>
        <dbReference type="SAM" id="MobiDB-lite"/>
    </source>
</evidence>
<dbReference type="Gene3D" id="2.130.10.10">
    <property type="entry name" value="YVTN repeat-like/Quinoprotein amine dehydrogenase"/>
    <property type="match status" value="3"/>
</dbReference>
<feature type="repeat" description="WD" evidence="3">
    <location>
        <begin position="78"/>
        <end position="119"/>
    </location>
</feature>
<dbReference type="EMBL" id="CP035758">
    <property type="protein sequence ID" value="QBD76872.1"/>
    <property type="molecule type" value="Genomic_DNA"/>
</dbReference>
<dbReference type="InterPro" id="IPR020472">
    <property type="entry name" value="WD40_PAC1"/>
</dbReference>
<dbReference type="PROSITE" id="PS50294">
    <property type="entry name" value="WD_REPEATS_REGION"/>
    <property type="match status" value="4"/>
</dbReference>
<proteinExistence type="predicted"/>
<accession>A0A4P6JP69</accession>
<dbReference type="InterPro" id="IPR019775">
    <property type="entry name" value="WD40_repeat_CS"/>
</dbReference>
<evidence type="ECO:0000313" key="6">
    <source>
        <dbReference type="Proteomes" id="UP000290365"/>
    </source>
</evidence>
<dbReference type="Proteomes" id="UP000290365">
    <property type="component" value="Chromosome"/>
</dbReference>
<dbReference type="Pfam" id="PF00400">
    <property type="entry name" value="WD40"/>
    <property type="match status" value="6"/>
</dbReference>
<keyword evidence="1 3" id="KW-0853">WD repeat</keyword>
<evidence type="ECO:0000256" key="1">
    <source>
        <dbReference type="ARBA" id="ARBA00022574"/>
    </source>
</evidence>
<dbReference type="InterPro" id="IPR050349">
    <property type="entry name" value="WD_LIS1/nudF_dynein_reg"/>
</dbReference>
<dbReference type="InterPro" id="IPR001680">
    <property type="entry name" value="WD40_rpt"/>
</dbReference>
<keyword evidence="2" id="KW-0677">Repeat</keyword>
<feature type="repeat" description="WD" evidence="3">
    <location>
        <begin position="358"/>
        <end position="392"/>
    </location>
</feature>
<feature type="repeat" description="WD" evidence="3">
    <location>
        <begin position="167"/>
        <end position="208"/>
    </location>
</feature>
<dbReference type="InterPro" id="IPR015943">
    <property type="entry name" value="WD40/YVTN_repeat-like_dom_sf"/>
</dbReference>
<dbReference type="CDD" id="cd00200">
    <property type="entry name" value="WD40"/>
    <property type="match status" value="1"/>
</dbReference>
<name>A0A4P6JP69_KTERU</name>
<reference evidence="5 6" key="1">
    <citation type="submission" date="2019-01" db="EMBL/GenBank/DDBJ databases">
        <title>Ktedonosporobacter rubrisoli SCAWS-G2.</title>
        <authorList>
            <person name="Huang Y."/>
            <person name="Yan B."/>
        </authorList>
    </citation>
    <scope>NUCLEOTIDE SEQUENCE [LARGE SCALE GENOMIC DNA]</scope>
    <source>
        <strain evidence="5 6">SCAWS-G2</strain>
    </source>
</reference>
<dbReference type="RefSeq" id="WP_129887936.1">
    <property type="nucleotide sequence ID" value="NZ_CP035758.1"/>
</dbReference>
<dbReference type="SMART" id="SM00320">
    <property type="entry name" value="WD40"/>
    <property type="match status" value="7"/>
</dbReference>
<evidence type="ECO:0000256" key="3">
    <source>
        <dbReference type="PROSITE-ProRule" id="PRU00221"/>
    </source>
</evidence>
<gene>
    <name evidence="5" type="ORF">EPA93_13000</name>
</gene>
<dbReference type="AlphaFoldDB" id="A0A4P6JP69"/>
<dbReference type="PROSITE" id="PS00678">
    <property type="entry name" value="WD_REPEATS_1"/>
    <property type="match status" value="1"/>
</dbReference>
<evidence type="ECO:0000256" key="2">
    <source>
        <dbReference type="ARBA" id="ARBA00022737"/>
    </source>
</evidence>
<feature type="region of interest" description="Disordered" evidence="4">
    <location>
        <begin position="45"/>
        <end position="72"/>
    </location>
</feature>
<dbReference type="SUPFAM" id="SSF50978">
    <property type="entry name" value="WD40 repeat-like"/>
    <property type="match status" value="1"/>
</dbReference>
<dbReference type="PANTHER" id="PTHR44129">
    <property type="entry name" value="WD REPEAT-CONTAINING PROTEIN POP1"/>
    <property type="match status" value="1"/>
</dbReference>
<dbReference type="KEGG" id="kbs:EPA93_13000"/>
<keyword evidence="6" id="KW-1185">Reference proteome</keyword>
<dbReference type="PRINTS" id="PR00320">
    <property type="entry name" value="GPROTEINBRPT"/>
</dbReference>
<feature type="compositionally biased region" description="Polar residues" evidence="4">
    <location>
        <begin position="45"/>
        <end position="68"/>
    </location>
</feature>
<dbReference type="OrthoDB" id="9812686at2"/>
<organism evidence="5 6">
    <name type="scientific">Ktedonosporobacter rubrisoli</name>
    <dbReference type="NCBI Taxonomy" id="2509675"/>
    <lineage>
        <taxon>Bacteria</taxon>
        <taxon>Bacillati</taxon>
        <taxon>Chloroflexota</taxon>
        <taxon>Ktedonobacteria</taxon>
        <taxon>Ktedonobacterales</taxon>
        <taxon>Ktedonosporobacteraceae</taxon>
        <taxon>Ktedonosporobacter</taxon>
    </lineage>
</organism>
<sequence>MLHPHMPSPRADQFPPHLWPARGITRRAMLLGLLGATVAACGSPQDLTSPSSNGTAEMTTSQHPTQMSAPAKASTELLTIKSQVANAVAWLPDGQMLASAGNNKNVQFWNVTSGQIQTVLQGACTFLSLALSPDGQYVVAGGGGHNEANPPLASVWHISSGKHILNYSGHMGRINTVAWSPDGRYIASGSADTTIQIWEALSGKAVLTFKGHKAPVASLAWAPNGNAIFSAASEAQSSGGIPSLALWSPQTGKNLRPEGFISTRPLGAEAVAWSKDLKLLASGHNDGKIRVWDTSGRNIASYDSAAASVLTVAFSPDSKYIASAGGDLTANTGKNIAQIAKLSPTADGGSKAEVITNYAGHSAPVVSLAWSPDGTRVASASRDQTIQIWQAI</sequence>
<dbReference type="InterPro" id="IPR036322">
    <property type="entry name" value="WD40_repeat_dom_sf"/>
</dbReference>